<comment type="caution">
    <text evidence="7">The sequence shown here is derived from an EMBL/GenBank/DDBJ whole genome shotgun (WGS) entry which is preliminary data.</text>
</comment>
<dbReference type="PROSITE" id="PS00211">
    <property type="entry name" value="ABC_TRANSPORTER_1"/>
    <property type="match status" value="1"/>
</dbReference>
<dbReference type="GO" id="GO:0016887">
    <property type="term" value="F:ATP hydrolysis activity"/>
    <property type="evidence" value="ECO:0007669"/>
    <property type="project" value="InterPro"/>
</dbReference>
<dbReference type="InterPro" id="IPR027417">
    <property type="entry name" value="P-loop_NTPase"/>
</dbReference>
<evidence type="ECO:0000256" key="2">
    <source>
        <dbReference type="ARBA" id="ARBA00022448"/>
    </source>
</evidence>
<dbReference type="GO" id="GO:0015418">
    <property type="term" value="F:ABC-type quaternary ammonium compound transporting activity"/>
    <property type="evidence" value="ECO:0007669"/>
    <property type="project" value="UniProtKB-EC"/>
</dbReference>
<dbReference type="PROSITE" id="PS50893">
    <property type="entry name" value="ABC_TRANSPORTER_2"/>
    <property type="match status" value="1"/>
</dbReference>
<keyword evidence="2" id="KW-0813">Transport</keyword>
<evidence type="ECO:0000313" key="7">
    <source>
        <dbReference type="EMBL" id="RZT61081.1"/>
    </source>
</evidence>
<evidence type="ECO:0000259" key="6">
    <source>
        <dbReference type="PROSITE" id="PS50893"/>
    </source>
</evidence>
<evidence type="ECO:0000313" key="8">
    <source>
        <dbReference type="Proteomes" id="UP000291832"/>
    </source>
</evidence>
<feature type="domain" description="ABC transporter" evidence="6">
    <location>
        <begin position="17"/>
        <end position="254"/>
    </location>
</feature>
<dbReference type="Gene3D" id="3.40.50.300">
    <property type="entry name" value="P-loop containing nucleotide triphosphate hydrolases"/>
    <property type="match status" value="1"/>
</dbReference>
<sequence>MTEHARAMSEHAGDSSITFERATKTYPGQGAPALDALDLAVKSGELVCLVGPSGGGKTTALQLVNRLVDLTSGTIRIGGRDIMTLAPIELRRTIGYAIQASGLFPHYTVAENIAIVPSILKWDRARIRARTAELLELVGLTPVEDWLDRYPAQLSGGQQQRVGIARALAADPPVMLMDEPFGALDPITRLSVQDEFLEIHQRVGKTTLFVTHDIDEAIKMGDRIAILRPGGTLAQFDTPEQILLHPVDEFVAEFLGAERGLKRLALTTVGEVLERVRPDAVLPAGAAQWPVVSAAMTVREALALVSVAGTDGAVVAEAPGRFVTLGELVHPPAARDTAGVAG</sequence>
<dbReference type="PANTHER" id="PTHR43117">
    <property type="entry name" value="OSMOPROTECTANT IMPORT ATP-BINDING PROTEIN OSMV"/>
    <property type="match status" value="1"/>
</dbReference>
<evidence type="ECO:0000256" key="4">
    <source>
        <dbReference type="ARBA" id="ARBA00022840"/>
    </source>
</evidence>
<accession>A0A4Q7TKH4</accession>
<dbReference type="SMART" id="SM00382">
    <property type="entry name" value="AAA"/>
    <property type="match status" value="1"/>
</dbReference>
<dbReference type="PANTHER" id="PTHR43117:SF4">
    <property type="entry name" value="OSMOPROTECTANT IMPORT ATP-BINDING PROTEIN OSMV"/>
    <property type="match status" value="1"/>
</dbReference>
<proteinExistence type="inferred from homology"/>
<dbReference type="SUPFAM" id="SSF52540">
    <property type="entry name" value="P-loop containing nucleoside triphosphate hydrolases"/>
    <property type="match status" value="1"/>
</dbReference>
<evidence type="ECO:0000256" key="1">
    <source>
        <dbReference type="ARBA" id="ARBA00005417"/>
    </source>
</evidence>
<dbReference type="InterPro" id="IPR017871">
    <property type="entry name" value="ABC_transporter-like_CS"/>
</dbReference>
<dbReference type="InterPro" id="IPR003593">
    <property type="entry name" value="AAA+_ATPase"/>
</dbReference>
<reference evidence="7 8" key="1">
    <citation type="journal article" date="2015" name="Stand. Genomic Sci.">
        <title>Genomic Encyclopedia of Bacterial and Archaeal Type Strains, Phase III: the genomes of soil and plant-associated and newly described type strains.</title>
        <authorList>
            <person name="Whitman W.B."/>
            <person name="Woyke T."/>
            <person name="Klenk H.P."/>
            <person name="Zhou Y."/>
            <person name="Lilburn T.G."/>
            <person name="Beck B.J."/>
            <person name="De Vos P."/>
            <person name="Vandamme P."/>
            <person name="Eisen J.A."/>
            <person name="Garrity G."/>
            <person name="Hugenholtz P."/>
            <person name="Kyrpides N.C."/>
        </authorList>
    </citation>
    <scope>NUCLEOTIDE SEQUENCE [LARGE SCALE GENOMIC DNA]</scope>
    <source>
        <strain evidence="7 8">RF6</strain>
    </source>
</reference>
<dbReference type="Proteomes" id="UP000291832">
    <property type="component" value="Unassembled WGS sequence"/>
</dbReference>
<comment type="similarity">
    <text evidence="1">Belongs to the ABC transporter superfamily.</text>
</comment>
<name>A0A4Q7TKH4_9MICO</name>
<dbReference type="AlphaFoldDB" id="A0A4Q7TKH4"/>
<dbReference type="EC" id="7.6.2.9" evidence="5"/>
<keyword evidence="4 7" id="KW-0067">ATP-binding</keyword>
<dbReference type="GO" id="GO:0005524">
    <property type="term" value="F:ATP binding"/>
    <property type="evidence" value="ECO:0007669"/>
    <property type="project" value="UniProtKB-KW"/>
</dbReference>
<dbReference type="FunFam" id="3.40.50.300:FF:000425">
    <property type="entry name" value="Probable ABC transporter, ATP-binding subunit"/>
    <property type="match status" value="1"/>
</dbReference>
<keyword evidence="3" id="KW-0547">Nucleotide-binding</keyword>
<organism evidence="7 8">
    <name type="scientific">Leucobacter luti</name>
    <dbReference type="NCBI Taxonomy" id="340320"/>
    <lineage>
        <taxon>Bacteria</taxon>
        <taxon>Bacillati</taxon>
        <taxon>Actinomycetota</taxon>
        <taxon>Actinomycetes</taxon>
        <taxon>Micrococcales</taxon>
        <taxon>Microbacteriaceae</taxon>
        <taxon>Leucobacter</taxon>
    </lineage>
</organism>
<dbReference type="RefSeq" id="WP_198677587.1">
    <property type="nucleotide sequence ID" value="NZ_QYAG01000003.1"/>
</dbReference>
<gene>
    <name evidence="7" type="ORF">EV139_2830</name>
</gene>
<evidence type="ECO:0000256" key="5">
    <source>
        <dbReference type="ARBA" id="ARBA00066388"/>
    </source>
</evidence>
<dbReference type="InterPro" id="IPR003439">
    <property type="entry name" value="ABC_transporter-like_ATP-bd"/>
</dbReference>
<protein>
    <recommendedName>
        <fullName evidence="5">ABC-type quaternary amine transporter</fullName>
        <ecNumber evidence="5">7.6.2.9</ecNumber>
    </recommendedName>
</protein>
<evidence type="ECO:0000256" key="3">
    <source>
        <dbReference type="ARBA" id="ARBA00022741"/>
    </source>
</evidence>
<dbReference type="Pfam" id="PF00005">
    <property type="entry name" value="ABC_tran"/>
    <property type="match status" value="1"/>
</dbReference>
<dbReference type="EMBL" id="SHKI01000007">
    <property type="protein sequence ID" value="RZT61081.1"/>
    <property type="molecule type" value="Genomic_DNA"/>
</dbReference>
<keyword evidence="8" id="KW-1185">Reference proteome</keyword>